<evidence type="ECO:0000313" key="4">
    <source>
        <dbReference type="EMBL" id="PIA33334.1"/>
    </source>
</evidence>
<organism evidence="4 5">
    <name type="scientific">Aquilegia coerulea</name>
    <name type="common">Rocky mountain columbine</name>
    <dbReference type="NCBI Taxonomy" id="218851"/>
    <lineage>
        <taxon>Eukaryota</taxon>
        <taxon>Viridiplantae</taxon>
        <taxon>Streptophyta</taxon>
        <taxon>Embryophyta</taxon>
        <taxon>Tracheophyta</taxon>
        <taxon>Spermatophyta</taxon>
        <taxon>Magnoliopsida</taxon>
        <taxon>Ranunculales</taxon>
        <taxon>Ranunculaceae</taxon>
        <taxon>Thalictroideae</taxon>
        <taxon>Aquilegia</taxon>
    </lineage>
</organism>
<evidence type="ECO:0000259" key="3">
    <source>
        <dbReference type="Pfam" id="PF14383"/>
    </source>
</evidence>
<proteinExistence type="predicted"/>
<dbReference type="InterPro" id="IPR025486">
    <property type="entry name" value="DUF4378"/>
</dbReference>
<sequence>MNDISDKSSSSNLAIVEKKPQRPGGCVGIFFQLFDWNRRLAKKKLFSKKLLPPARAKRASKKFGGDDKLPTAKLLLIAEENRGGFPNAKKSGPDNVGTLANSTHEMRSPSLVARLMGLESIPATRREKPKKAFFSESNQTHNKNPATDNKVRCSDSFVCDQNDFHMGKGHTKLESRPQKLQKTGVFERNPVTRFGAEALQFKSVLSRSRKNQPKLASPVKSPRVGKNASRLMGAATKILEPGLHASNRAKCALTYSPAFPFTSRDEDMTQGPPFLTMDQTQQSSYCTSSSKPLKGQPSCKSCGNWLDVVDSRSNGEEQLMGIPSSALGLGNAPPLGPGRSRVKLPESSHFQERDEGCFKYQEQPSPGVEAKDNRQSRIKMSTLNNNAFREYQEHYRSSTRRIRYSNDVSQVTARNSRIKRQSQMLSGKDRGNVRPKFNNMNSQRDPSTVNAVDRSKDLVAVSKNSVSCTKAGMPSKVSKSSKIDSERIAVDRMDDSSSRLRSSIRKKRPINGTGQIDHASFDQSTSRRQRGVRNDVISGRHVGSNSCSKNQNRLKSEIPIDAKDNAADSRKEAGVISFTFSSPMKHNTESLSSTLTMGKTSGQGEFMSSNSSPKTKLTLDANMRRPSSHVATHLRGDALGALLEEKLKELTCRDRDELETADGVPGRSTAAILEELIFALTAEKPISQEEGDNCSIGLSQDDSFSYGSEDPLNDTAAHCQRLIVNQNIQVGLKSRGVFGGFPLGGDSEHHSPGSVLDASFSNESCFSESLDGYTGNKLHSESMESSYNQPLPSDYDAELSDCATSISIARTRIDSVTDSLKTDHNDVGFVGNELIYASETERIANANVLLGSLCDAPSVGDFPIGPILDKLEALSDASWTTSDCRMSLMGSKDGNQTRKFLLDCLIEFLDSNYGYCKSGNKALLSPQNNVEFFKEEVHEEIQWWANLAGKSFEEIMEMEMNHSLGRWMDFEIEGFEVGETIESDIVQLLVNELVVDLKQCRT</sequence>
<feature type="domain" description="DUF3741" evidence="3">
    <location>
        <begin position="103"/>
        <end position="126"/>
    </location>
</feature>
<feature type="region of interest" description="Disordered" evidence="1">
    <location>
        <begin position="421"/>
        <end position="449"/>
    </location>
</feature>
<name>A0A2G5CPV1_AQUCA</name>
<dbReference type="Pfam" id="PF14309">
    <property type="entry name" value="DUF4378"/>
    <property type="match status" value="1"/>
</dbReference>
<dbReference type="PANTHER" id="PTHR21726:SF61">
    <property type="entry name" value="DNAA INITIATOR-ASSOCIATING PROTEIN"/>
    <property type="match status" value="1"/>
</dbReference>
<accession>A0A2G5CPV1</accession>
<dbReference type="InParanoid" id="A0A2G5CPV1"/>
<keyword evidence="5" id="KW-1185">Reference proteome</keyword>
<evidence type="ECO:0000259" key="2">
    <source>
        <dbReference type="Pfam" id="PF14309"/>
    </source>
</evidence>
<dbReference type="FunCoup" id="A0A2G5CPV1">
    <property type="interactions" value="387"/>
</dbReference>
<feature type="compositionally biased region" description="Basic and acidic residues" evidence="1">
    <location>
        <begin position="481"/>
        <end position="498"/>
    </location>
</feature>
<gene>
    <name evidence="4" type="ORF">AQUCO_04100034v1</name>
</gene>
<dbReference type="AlphaFoldDB" id="A0A2G5CPV1"/>
<dbReference type="EMBL" id="KZ305058">
    <property type="protein sequence ID" value="PIA33334.1"/>
    <property type="molecule type" value="Genomic_DNA"/>
</dbReference>
<protein>
    <recommendedName>
        <fullName evidence="6">DUF4378 domain-containing protein</fullName>
    </recommendedName>
</protein>
<dbReference type="Proteomes" id="UP000230069">
    <property type="component" value="Unassembled WGS sequence"/>
</dbReference>
<dbReference type="STRING" id="218851.A0A2G5CPV1"/>
<dbReference type="OrthoDB" id="1928505at2759"/>
<evidence type="ECO:0008006" key="6">
    <source>
        <dbReference type="Google" id="ProtNLM"/>
    </source>
</evidence>
<evidence type="ECO:0000313" key="5">
    <source>
        <dbReference type="Proteomes" id="UP000230069"/>
    </source>
</evidence>
<feature type="region of interest" description="Disordered" evidence="1">
    <location>
        <begin position="205"/>
        <end position="226"/>
    </location>
</feature>
<evidence type="ECO:0000256" key="1">
    <source>
        <dbReference type="SAM" id="MobiDB-lite"/>
    </source>
</evidence>
<feature type="compositionally biased region" description="Polar residues" evidence="1">
    <location>
        <begin position="543"/>
        <end position="553"/>
    </location>
</feature>
<feature type="compositionally biased region" description="Polar residues" evidence="1">
    <location>
        <begin position="438"/>
        <end position="449"/>
    </location>
</feature>
<feature type="region of interest" description="Disordered" evidence="1">
    <location>
        <begin position="469"/>
        <end position="557"/>
    </location>
</feature>
<dbReference type="PANTHER" id="PTHR21726">
    <property type="entry name" value="PHOSPHATIDYLINOSITOL N-ACETYLGLUCOSAMINYLTRANSFERASE SUBUNIT P DOWN SYNDROME CRITICAL REGION PROTEIN 5 -RELATED"/>
    <property type="match status" value="1"/>
</dbReference>
<reference evidence="4 5" key="1">
    <citation type="submission" date="2017-09" db="EMBL/GenBank/DDBJ databases">
        <title>WGS assembly of Aquilegia coerulea Goldsmith.</title>
        <authorList>
            <person name="Hodges S."/>
            <person name="Kramer E."/>
            <person name="Nordborg M."/>
            <person name="Tomkins J."/>
            <person name="Borevitz J."/>
            <person name="Derieg N."/>
            <person name="Yan J."/>
            <person name="Mihaltcheva S."/>
            <person name="Hayes R.D."/>
            <person name="Rokhsar D."/>
        </authorList>
    </citation>
    <scope>NUCLEOTIDE SEQUENCE [LARGE SCALE GENOMIC DNA]</scope>
    <source>
        <strain evidence="5">cv. Goldsmith</strain>
    </source>
</reference>
<feature type="domain" description="DUF4378" evidence="2">
    <location>
        <begin position="863"/>
        <end position="992"/>
    </location>
</feature>
<dbReference type="InterPro" id="IPR032795">
    <property type="entry name" value="DUF3741-assoc"/>
</dbReference>
<dbReference type="Pfam" id="PF14383">
    <property type="entry name" value="VARLMGL"/>
    <property type="match status" value="1"/>
</dbReference>